<dbReference type="Proteomes" id="UP001302126">
    <property type="component" value="Unassembled WGS sequence"/>
</dbReference>
<organism evidence="2 3">
    <name type="scientific">Podospora australis</name>
    <dbReference type="NCBI Taxonomy" id="1536484"/>
    <lineage>
        <taxon>Eukaryota</taxon>
        <taxon>Fungi</taxon>
        <taxon>Dikarya</taxon>
        <taxon>Ascomycota</taxon>
        <taxon>Pezizomycotina</taxon>
        <taxon>Sordariomycetes</taxon>
        <taxon>Sordariomycetidae</taxon>
        <taxon>Sordariales</taxon>
        <taxon>Podosporaceae</taxon>
        <taxon>Podospora</taxon>
    </lineage>
</organism>
<dbReference type="AlphaFoldDB" id="A0AAN6WPY3"/>
<evidence type="ECO:0000313" key="2">
    <source>
        <dbReference type="EMBL" id="KAK4185563.1"/>
    </source>
</evidence>
<evidence type="ECO:0000313" key="3">
    <source>
        <dbReference type="Proteomes" id="UP001302126"/>
    </source>
</evidence>
<name>A0AAN6WPY3_9PEZI</name>
<dbReference type="EMBL" id="MU864446">
    <property type="protein sequence ID" value="KAK4185563.1"/>
    <property type="molecule type" value="Genomic_DNA"/>
</dbReference>
<reference evidence="2" key="2">
    <citation type="submission" date="2023-05" db="EMBL/GenBank/DDBJ databases">
        <authorList>
            <consortium name="Lawrence Berkeley National Laboratory"/>
            <person name="Steindorff A."/>
            <person name="Hensen N."/>
            <person name="Bonometti L."/>
            <person name="Westerberg I."/>
            <person name="Brannstrom I.O."/>
            <person name="Guillou S."/>
            <person name="Cros-Aarteil S."/>
            <person name="Calhoun S."/>
            <person name="Haridas S."/>
            <person name="Kuo A."/>
            <person name="Mondo S."/>
            <person name="Pangilinan J."/>
            <person name="Riley R."/>
            <person name="Labutti K."/>
            <person name="Andreopoulos B."/>
            <person name="Lipzen A."/>
            <person name="Chen C."/>
            <person name="Yanf M."/>
            <person name="Daum C."/>
            <person name="Ng V."/>
            <person name="Clum A."/>
            <person name="Ohm R."/>
            <person name="Martin F."/>
            <person name="Silar P."/>
            <person name="Natvig D."/>
            <person name="Lalanne C."/>
            <person name="Gautier V."/>
            <person name="Ament-Velasquez S.L."/>
            <person name="Kruys A."/>
            <person name="Hutchinson M.I."/>
            <person name="Powell A.J."/>
            <person name="Barry K."/>
            <person name="Miller A.N."/>
            <person name="Grigoriev I.V."/>
            <person name="Debuchy R."/>
            <person name="Gladieux P."/>
            <person name="Thoren M.H."/>
            <person name="Johannesson H."/>
        </authorList>
    </citation>
    <scope>NUCLEOTIDE SEQUENCE</scope>
    <source>
        <strain evidence="2">PSN309</strain>
    </source>
</reference>
<keyword evidence="3" id="KW-1185">Reference proteome</keyword>
<feature type="region of interest" description="Disordered" evidence="1">
    <location>
        <begin position="1"/>
        <end position="20"/>
    </location>
</feature>
<evidence type="ECO:0000256" key="1">
    <source>
        <dbReference type="SAM" id="MobiDB-lite"/>
    </source>
</evidence>
<gene>
    <name evidence="2" type="ORF">QBC35DRAFT_476252</name>
</gene>
<protein>
    <submittedName>
        <fullName evidence="2">Uncharacterized protein</fullName>
    </submittedName>
</protein>
<proteinExistence type="predicted"/>
<reference evidence="2" key="1">
    <citation type="journal article" date="2023" name="Mol. Phylogenet. Evol.">
        <title>Genome-scale phylogeny and comparative genomics of the fungal order Sordariales.</title>
        <authorList>
            <person name="Hensen N."/>
            <person name="Bonometti L."/>
            <person name="Westerberg I."/>
            <person name="Brannstrom I.O."/>
            <person name="Guillou S."/>
            <person name="Cros-Aarteil S."/>
            <person name="Calhoun S."/>
            <person name="Haridas S."/>
            <person name="Kuo A."/>
            <person name="Mondo S."/>
            <person name="Pangilinan J."/>
            <person name="Riley R."/>
            <person name="LaButti K."/>
            <person name="Andreopoulos B."/>
            <person name="Lipzen A."/>
            <person name="Chen C."/>
            <person name="Yan M."/>
            <person name="Daum C."/>
            <person name="Ng V."/>
            <person name="Clum A."/>
            <person name="Steindorff A."/>
            <person name="Ohm R.A."/>
            <person name="Martin F."/>
            <person name="Silar P."/>
            <person name="Natvig D.O."/>
            <person name="Lalanne C."/>
            <person name="Gautier V."/>
            <person name="Ament-Velasquez S.L."/>
            <person name="Kruys A."/>
            <person name="Hutchinson M.I."/>
            <person name="Powell A.J."/>
            <person name="Barry K."/>
            <person name="Miller A.N."/>
            <person name="Grigoriev I.V."/>
            <person name="Debuchy R."/>
            <person name="Gladieux P."/>
            <person name="Hiltunen Thoren M."/>
            <person name="Johannesson H."/>
        </authorList>
    </citation>
    <scope>NUCLEOTIDE SEQUENCE</scope>
    <source>
        <strain evidence="2">PSN309</strain>
    </source>
</reference>
<accession>A0AAN6WPY3</accession>
<comment type="caution">
    <text evidence="2">The sequence shown here is derived from an EMBL/GenBank/DDBJ whole genome shotgun (WGS) entry which is preliminary data.</text>
</comment>
<sequence length="252" mass="27144">MDTHNTGKAAAKPPLRSRTSTWQALSALGTGMTRAHEAPFRRYQDAGSGNVSARAATRDRIKHPIFGKVFPGIQFNPHSKTFQNMRIATAAFENPPQEKGGDVRYHSRYAGSAGSCVVHGATGPSAARLKPMDAFPTGKTSRRLLHGAIACVGNGYAVAMRLGNLLEIPSEAVTAAQLRSASRKLGDRLRRCGLPGPLNVWERRVHGIDASTLLVAEYDGRSCCGLEEAHLQTPSMADKTSFRMVMMMPTSA</sequence>